<dbReference type="Pfam" id="PF08445">
    <property type="entry name" value="FR47"/>
    <property type="match status" value="1"/>
</dbReference>
<dbReference type="InterPro" id="IPR000182">
    <property type="entry name" value="GNAT_dom"/>
</dbReference>
<dbReference type="PROSITE" id="PS51186">
    <property type="entry name" value="GNAT"/>
    <property type="match status" value="1"/>
</dbReference>
<dbReference type="PATRIC" id="fig|1469144.10.peg.1840"/>
<dbReference type="RefSeq" id="WP_066886316.1">
    <property type="nucleotide sequence ID" value="NZ_JYIJ01000012.1"/>
</dbReference>
<comment type="caution">
    <text evidence="2">The sequence shown here is derived from an EMBL/GenBank/DDBJ whole genome shotgun (WGS) entry which is preliminary data.</text>
</comment>
<dbReference type="Proteomes" id="UP000070188">
    <property type="component" value="Unassembled WGS sequence"/>
</dbReference>
<proteinExistence type="predicted"/>
<dbReference type="Gene3D" id="3.40.630.30">
    <property type="match status" value="1"/>
</dbReference>
<reference evidence="3" key="1">
    <citation type="submission" date="2015-04" db="EMBL/GenBank/DDBJ databases">
        <title>Physiological reanalysis, assessment of diazotrophy, and genome sequences of multiple isolates of Streptomyces thermoautotrophicus.</title>
        <authorList>
            <person name="MacKellar D.C."/>
            <person name="Lieber L."/>
            <person name="Norman J."/>
            <person name="Bolger A."/>
            <person name="Tobin C."/>
            <person name="Murray J.W."/>
            <person name="Chang R."/>
            <person name="Ford T."/>
            <person name="Nguyen P.Q."/>
            <person name="Woodward J."/>
            <person name="Permingeat H."/>
            <person name="Joshi N.S."/>
            <person name="Silver P.A."/>
            <person name="Usadel B."/>
            <person name="Rutherford A.W."/>
            <person name="Friesen M."/>
            <person name="Prell J."/>
        </authorList>
    </citation>
    <scope>NUCLEOTIDE SEQUENCE [LARGE SCALE GENOMIC DNA]</scope>
    <source>
        <strain evidence="3">H1</strain>
    </source>
</reference>
<evidence type="ECO:0000313" key="3">
    <source>
        <dbReference type="Proteomes" id="UP000070188"/>
    </source>
</evidence>
<organism evidence="2 3">
    <name type="scientific">Carbonactinospora thermoautotrophica</name>
    <dbReference type="NCBI Taxonomy" id="1469144"/>
    <lineage>
        <taxon>Bacteria</taxon>
        <taxon>Bacillati</taxon>
        <taxon>Actinomycetota</taxon>
        <taxon>Actinomycetes</taxon>
        <taxon>Kitasatosporales</taxon>
        <taxon>Carbonactinosporaceae</taxon>
        <taxon>Carbonactinospora</taxon>
    </lineage>
</organism>
<gene>
    <name evidence="2" type="ORF">LI90_1692</name>
</gene>
<dbReference type="STRING" id="1469144.LI90_1692"/>
<sequence length="247" mass="26881">MGKIERLRTAGELLARGHPWVRSEVPADTTGIRAWATDGAYAFLSSRADGGPGWLNALGEPSAAIALVRHALAELPAKPRGFTVPRGAHILLPADLPVRDIDHWNFRWTSTPPPPMPGEERVVELKDADEEIRELLAVASPRHSAPPGDPTVRRWVGIRDEHDRLVACGAETRRPGGLAHLASIATLPGMRGRGLGAAVTAWLTRRVLDEGDDVCTLGQYADNEVARRLYSRLGYTDDDHFTSGRFG</sequence>
<evidence type="ECO:0000259" key="1">
    <source>
        <dbReference type="PROSITE" id="PS51186"/>
    </source>
</evidence>
<evidence type="ECO:0000313" key="2">
    <source>
        <dbReference type="EMBL" id="KWX00669.1"/>
    </source>
</evidence>
<name>A0A132MS63_9ACTN</name>
<dbReference type="EMBL" id="LAXD01000001">
    <property type="protein sequence ID" value="KWX00669.1"/>
    <property type="molecule type" value="Genomic_DNA"/>
</dbReference>
<keyword evidence="3" id="KW-1185">Reference proteome</keyword>
<dbReference type="GO" id="GO:0016747">
    <property type="term" value="F:acyltransferase activity, transferring groups other than amino-acyl groups"/>
    <property type="evidence" value="ECO:0007669"/>
    <property type="project" value="InterPro"/>
</dbReference>
<dbReference type="AlphaFoldDB" id="A0A132MS63"/>
<dbReference type="InterPro" id="IPR013653">
    <property type="entry name" value="GCN5-like_dom"/>
</dbReference>
<dbReference type="InterPro" id="IPR016181">
    <property type="entry name" value="Acyl_CoA_acyltransferase"/>
</dbReference>
<protein>
    <submittedName>
        <fullName evidence="2">GCN5-related N-acetyltransferase</fullName>
    </submittedName>
</protein>
<accession>A0A132MS63</accession>
<dbReference type="SUPFAM" id="SSF55729">
    <property type="entry name" value="Acyl-CoA N-acyltransferases (Nat)"/>
    <property type="match status" value="1"/>
</dbReference>
<keyword evidence="2" id="KW-0808">Transferase</keyword>
<feature type="domain" description="N-acetyltransferase" evidence="1">
    <location>
        <begin position="123"/>
        <end position="247"/>
    </location>
</feature>